<accession>A0AA49JGL8</accession>
<evidence type="ECO:0000313" key="3">
    <source>
        <dbReference type="EMBL" id="WKN37509.1"/>
    </source>
</evidence>
<dbReference type="PANTHER" id="PTHR43899:SF13">
    <property type="entry name" value="RH59310P"/>
    <property type="match status" value="1"/>
</dbReference>
<protein>
    <submittedName>
        <fullName evidence="3">SDR family NAD(P)-dependent oxidoreductase</fullName>
    </submittedName>
</protein>
<reference evidence="3" key="2">
    <citation type="journal article" date="2024" name="Antonie Van Leeuwenhoek">
        <title>Roseihalotalea indica gen. nov., sp. nov., a halophilic Bacteroidetes from mesopelagic Southwest Indian Ocean with higher carbohydrate metabolic potential.</title>
        <authorList>
            <person name="Chen B."/>
            <person name="Zhang M."/>
            <person name="Lin D."/>
            <person name="Ye J."/>
            <person name="Tang K."/>
        </authorList>
    </citation>
    <scope>NUCLEOTIDE SEQUENCE</scope>
    <source>
        <strain evidence="3">TK19036</strain>
    </source>
</reference>
<dbReference type="SUPFAM" id="SSF51735">
    <property type="entry name" value="NAD(P)-binding Rossmann-fold domains"/>
    <property type="match status" value="1"/>
</dbReference>
<keyword evidence="2" id="KW-0560">Oxidoreductase</keyword>
<gene>
    <name evidence="3" type="ORF">K4G66_02145</name>
</gene>
<dbReference type="InterPro" id="IPR002347">
    <property type="entry name" value="SDR_fam"/>
</dbReference>
<dbReference type="Pfam" id="PF00106">
    <property type="entry name" value="adh_short"/>
    <property type="match status" value="1"/>
</dbReference>
<dbReference type="PIRSF" id="PIRSF000126">
    <property type="entry name" value="11-beta-HSD1"/>
    <property type="match status" value="1"/>
</dbReference>
<proteinExistence type="inferred from homology"/>
<sequence>MKPIIDQHTFGPWALITGASSGIGKEFARQLAACKLNLVLVARRFPLLESLGKELAQQYGIQYRTLEVDLSEENAIKKITDATRDLDIGLLISNAGTGRPGNFLSFQEEELRYVFQLNAISHLQLTHYFGKLLAKRGKGGILFTGAMGSANGVPYMANEAGTKGYITSLGKSLHTEFKALGIHLTVLITSPTDTPVLGQLGFTHQNMPMKPLPVAQCVRESLLALRANRSTVLPGRKYRMMNVLVPGSLSRKMMGKTMKRNNNLS</sequence>
<dbReference type="Gene3D" id="3.40.50.720">
    <property type="entry name" value="NAD(P)-binding Rossmann-like Domain"/>
    <property type="match status" value="1"/>
</dbReference>
<evidence type="ECO:0000256" key="2">
    <source>
        <dbReference type="ARBA" id="ARBA00023002"/>
    </source>
</evidence>
<reference evidence="3" key="1">
    <citation type="journal article" date="2023" name="Comput. Struct. Biotechnol. J.">
        <title>Discovery of a novel marine Bacteroidetes with a rich repertoire of carbohydrate-active enzymes.</title>
        <authorList>
            <person name="Chen B."/>
            <person name="Liu G."/>
            <person name="Chen Q."/>
            <person name="Wang H."/>
            <person name="Liu L."/>
            <person name="Tang K."/>
        </authorList>
    </citation>
    <scope>NUCLEOTIDE SEQUENCE</scope>
    <source>
        <strain evidence="3">TK19036</strain>
    </source>
</reference>
<dbReference type="GO" id="GO:0016491">
    <property type="term" value="F:oxidoreductase activity"/>
    <property type="evidence" value="ECO:0007669"/>
    <property type="project" value="UniProtKB-KW"/>
</dbReference>
<organism evidence="3">
    <name type="scientific">Roseihalotalea indica</name>
    <dbReference type="NCBI Taxonomy" id="2867963"/>
    <lineage>
        <taxon>Bacteria</taxon>
        <taxon>Pseudomonadati</taxon>
        <taxon>Bacteroidota</taxon>
        <taxon>Cytophagia</taxon>
        <taxon>Cytophagales</taxon>
        <taxon>Catalimonadaceae</taxon>
        <taxon>Roseihalotalea</taxon>
    </lineage>
</organism>
<dbReference type="AlphaFoldDB" id="A0AA49JGL8"/>
<dbReference type="PRINTS" id="PR00081">
    <property type="entry name" value="GDHRDH"/>
</dbReference>
<evidence type="ECO:0000256" key="1">
    <source>
        <dbReference type="ARBA" id="ARBA00006484"/>
    </source>
</evidence>
<dbReference type="EMBL" id="CP120682">
    <property type="protein sequence ID" value="WKN37509.1"/>
    <property type="molecule type" value="Genomic_DNA"/>
</dbReference>
<dbReference type="PANTHER" id="PTHR43899">
    <property type="entry name" value="RH59310P"/>
    <property type="match status" value="1"/>
</dbReference>
<dbReference type="InterPro" id="IPR051019">
    <property type="entry name" value="VLCFA-Steroid_DH"/>
</dbReference>
<name>A0AA49JGL8_9BACT</name>
<dbReference type="InterPro" id="IPR036291">
    <property type="entry name" value="NAD(P)-bd_dom_sf"/>
</dbReference>
<comment type="similarity">
    <text evidence="1">Belongs to the short-chain dehydrogenases/reductases (SDR) family.</text>
</comment>